<evidence type="ECO:0000313" key="10">
    <source>
        <dbReference type="EMBL" id="RXR05255.1"/>
    </source>
</evidence>
<keyword evidence="3 8" id="KW-0813">Transport</keyword>
<feature type="transmembrane region" description="Helical" evidence="8">
    <location>
        <begin position="284"/>
        <end position="302"/>
    </location>
</feature>
<accession>A0A4V1N112</accession>
<sequence>MSARGRKATVGEGGRGGRWALIGVPSVWMILLFAVPLLIVLKISLASVAIARPPYTPLWAVTADGIAWQAHLDNYRALFTTPGYVQAYLGSLRIALVSTALTLLVGYPIAYCMAQLSPARRSLALMLVVLPSWTSFLLRAYAWIGLLKANGPLGLWLDRLGVIDLLRTLGWIEGRQLLYTPLAAYLGIVYCYLPFMVLPLYANLVRHDARLLEAAHDLGATPWRAFLAITLPLSRAGILAGCLLVAVPVMGEYVIPELLGGPDTRMIGRVLWNEFFANRDWPRASAMAVAMLATLVLPLALFERLQRRQLAPSDR</sequence>
<dbReference type="AlphaFoldDB" id="A0A4V1N112"/>
<dbReference type="Gene3D" id="1.10.3720.10">
    <property type="entry name" value="MetI-like"/>
    <property type="match status" value="1"/>
</dbReference>
<dbReference type="CDD" id="cd06261">
    <property type="entry name" value="TM_PBP2"/>
    <property type="match status" value="1"/>
</dbReference>
<reference evidence="10 11" key="1">
    <citation type="submission" date="2019-01" db="EMBL/GenBank/DDBJ databases">
        <title>Pseudoxanthomonas composti sp. nov., isolated from compost.</title>
        <authorList>
            <person name="Yang G."/>
        </authorList>
    </citation>
    <scope>NUCLEOTIDE SEQUENCE [LARGE SCALE GENOMIC DNA]</scope>
    <source>
        <strain evidence="10 11">GSS15</strain>
    </source>
</reference>
<evidence type="ECO:0000256" key="3">
    <source>
        <dbReference type="ARBA" id="ARBA00022448"/>
    </source>
</evidence>
<organism evidence="10 11">
    <name type="scientific">Pseudoxanthomonas composti</name>
    <dbReference type="NCBI Taxonomy" id="2137479"/>
    <lineage>
        <taxon>Bacteria</taxon>
        <taxon>Pseudomonadati</taxon>
        <taxon>Pseudomonadota</taxon>
        <taxon>Gammaproteobacteria</taxon>
        <taxon>Lysobacterales</taxon>
        <taxon>Lysobacteraceae</taxon>
        <taxon>Pseudoxanthomonas</taxon>
    </lineage>
</organism>
<evidence type="ECO:0000256" key="7">
    <source>
        <dbReference type="ARBA" id="ARBA00023136"/>
    </source>
</evidence>
<feature type="transmembrane region" description="Helical" evidence="8">
    <location>
        <begin position="182"/>
        <end position="204"/>
    </location>
</feature>
<comment type="caution">
    <text evidence="10">The sequence shown here is derived from an EMBL/GenBank/DDBJ whole genome shotgun (WGS) entry which is preliminary data.</text>
</comment>
<dbReference type="Pfam" id="PF00528">
    <property type="entry name" value="BPD_transp_1"/>
    <property type="match status" value="1"/>
</dbReference>
<dbReference type="InterPro" id="IPR035906">
    <property type="entry name" value="MetI-like_sf"/>
</dbReference>
<dbReference type="PANTHER" id="PTHR42929">
    <property type="entry name" value="INNER MEMBRANE ABC TRANSPORTER PERMEASE PROTEIN YDCU-RELATED-RELATED"/>
    <property type="match status" value="1"/>
</dbReference>
<dbReference type="Proteomes" id="UP000289784">
    <property type="component" value="Unassembled WGS sequence"/>
</dbReference>
<name>A0A4V1N112_9GAMM</name>
<feature type="transmembrane region" description="Helical" evidence="8">
    <location>
        <begin position="225"/>
        <end position="250"/>
    </location>
</feature>
<evidence type="ECO:0000256" key="5">
    <source>
        <dbReference type="ARBA" id="ARBA00022692"/>
    </source>
</evidence>
<evidence type="ECO:0000259" key="9">
    <source>
        <dbReference type="PROSITE" id="PS50928"/>
    </source>
</evidence>
<dbReference type="GO" id="GO:0055085">
    <property type="term" value="P:transmembrane transport"/>
    <property type="evidence" value="ECO:0007669"/>
    <property type="project" value="InterPro"/>
</dbReference>
<evidence type="ECO:0000256" key="1">
    <source>
        <dbReference type="ARBA" id="ARBA00004651"/>
    </source>
</evidence>
<keyword evidence="7 8" id="KW-0472">Membrane</keyword>
<dbReference type="OrthoDB" id="9807047at2"/>
<keyword evidence="4" id="KW-1003">Cell membrane</keyword>
<keyword evidence="11" id="KW-1185">Reference proteome</keyword>
<gene>
    <name evidence="10" type="ORF">EPA99_10950</name>
</gene>
<protein>
    <submittedName>
        <fullName evidence="10">ABC transporter permease subunit</fullName>
    </submittedName>
</protein>
<evidence type="ECO:0000256" key="4">
    <source>
        <dbReference type="ARBA" id="ARBA00022475"/>
    </source>
</evidence>
<dbReference type="PROSITE" id="PS50928">
    <property type="entry name" value="ABC_TM1"/>
    <property type="match status" value="1"/>
</dbReference>
<evidence type="ECO:0000313" key="11">
    <source>
        <dbReference type="Proteomes" id="UP000289784"/>
    </source>
</evidence>
<dbReference type="EMBL" id="SAWZ01000005">
    <property type="protein sequence ID" value="RXR05255.1"/>
    <property type="molecule type" value="Genomic_DNA"/>
</dbReference>
<dbReference type="SUPFAM" id="SSF161098">
    <property type="entry name" value="MetI-like"/>
    <property type="match status" value="1"/>
</dbReference>
<keyword evidence="6 8" id="KW-1133">Transmembrane helix</keyword>
<evidence type="ECO:0000256" key="2">
    <source>
        <dbReference type="ARBA" id="ARBA00007069"/>
    </source>
</evidence>
<evidence type="ECO:0000256" key="8">
    <source>
        <dbReference type="RuleBase" id="RU363032"/>
    </source>
</evidence>
<dbReference type="RefSeq" id="WP_129471259.1">
    <property type="nucleotide sequence ID" value="NZ_SAWZ01000005.1"/>
</dbReference>
<comment type="similarity">
    <text evidence="2">Belongs to the binding-protein-dependent transport system permease family. CysTW subfamily.</text>
</comment>
<evidence type="ECO:0000256" key="6">
    <source>
        <dbReference type="ARBA" id="ARBA00022989"/>
    </source>
</evidence>
<keyword evidence="5 8" id="KW-0812">Transmembrane</keyword>
<dbReference type="InterPro" id="IPR000515">
    <property type="entry name" value="MetI-like"/>
</dbReference>
<dbReference type="GO" id="GO:0005886">
    <property type="term" value="C:plasma membrane"/>
    <property type="evidence" value="ECO:0007669"/>
    <property type="project" value="UniProtKB-SubCell"/>
</dbReference>
<feature type="transmembrane region" description="Helical" evidence="8">
    <location>
        <begin position="123"/>
        <end position="144"/>
    </location>
</feature>
<comment type="subcellular location">
    <subcellularLocation>
        <location evidence="1 8">Cell membrane</location>
        <topology evidence="1 8">Multi-pass membrane protein</topology>
    </subcellularLocation>
</comment>
<feature type="transmembrane region" description="Helical" evidence="8">
    <location>
        <begin position="92"/>
        <end position="111"/>
    </location>
</feature>
<feature type="transmembrane region" description="Helical" evidence="8">
    <location>
        <begin position="21"/>
        <end position="50"/>
    </location>
</feature>
<proteinExistence type="inferred from homology"/>
<dbReference type="PANTHER" id="PTHR42929:SF3">
    <property type="entry name" value="PUTRESCINE TRANSPORT SYSTEM PERMEASE PROTEIN POTH"/>
    <property type="match status" value="1"/>
</dbReference>
<feature type="domain" description="ABC transmembrane type-1" evidence="9">
    <location>
        <begin position="88"/>
        <end position="302"/>
    </location>
</feature>